<dbReference type="GO" id="GO:0004534">
    <property type="term" value="F:5'-3' RNA exonuclease activity"/>
    <property type="evidence" value="ECO:0007669"/>
    <property type="project" value="TreeGrafter"/>
</dbReference>
<sequence length="273" mass="30335">MKFDLHIHSRYSPDSRSRVSDIIEKARKAGLYGISITDHNCFDGSMEALELSPADIMIIPGAEYSTDQGHFLVYFLKQGLEKCGLLRDSLMRFYWRELLDAAHSQDALVFIAHPFRNPIAYHKDVLELVDGIEIYNSRASLCRNMQANLQAQQAAIRHNKAFCAGSDAHWLGEIGHSFWEYIPVVANSSMSAEAGIYAALRSGSGRVWGSATSRVYQPASQILKSFKTSSYTKACKPIIKMAYSVAMECARLSGIGPKPLEGWAGLQYEKGGE</sequence>
<gene>
    <name evidence="2" type="ORF">DFR58_12271</name>
</gene>
<accession>A0A369ASN8</accession>
<dbReference type="EMBL" id="QPJT01000022">
    <property type="protein sequence ID" value="RCX12382.1"/>
    <property type="molecule type" value="Genomic_DNA"/>
</dbReference>
<organism evidence="2 3">
    <name type="scientific">Anaerobacterium chartisolvens</name>
    <dbReference type="NCBI Taxonomy" id="1297424"/>
    <lineage>
        <taxon>Bacteria</taxon>
        <taxon>Bacillati</taxon>
        <taxon>Bacillota</taxon>
        <taxon>Clostridia</taxon>
        <taxon>Eubacteriales</taxon>
        <taxon>Oscillospiraceae</taxon>
        <taxon>Anaerobacterium</taxon>
    </lineage>
</organism>
<dbReference type="Proteomes" id="UP000253034">
    <property type="component" value="Unassembled WGS sequence"/>
</dbReference>
<feature type="domain" description="Polymerase/histidinol phosphatase N-terminal" evidence="1">
    <location>
        <begin position="3"/>
        <end position="68"/>
    </location>
</feature>
<dbReference type="PANTHER" id="PTHR42924">
    <property type="entry name" value="EXONUCLEASE"/>
    <property type="match status" value="1"/>
</dbReference>
<dbReference type="SUPFAM" id="SSF89550">
    <property type="entry name" value="PHP domain-like"/>
    <property type="match status" value="1"/>
</dbReference>
<comment type="caution">
    <text evidence="2">The sequence shown here is derived from an EMBL/GenBank/DDBJ whole genome shotgun (WGS) entry which is preliminary data.</text>
</comment>
<keyword evidence="3" id="KW-1185">Reference proteome</keyword>
<dbReference type="AlphaFoldDB" id="A0A369ASN8"/>
<evidence type="ECO:0000259" key="1">
    <source>
        <dbReference type="SMART" id="SM00481"/>
    </source>
</evidence>
<dbReference type="RefSeq" id="WP_170138198.1">
    <property type="nucleotide sequence ID" value="NZ_QPJT01000022.1"/>
</dbReference>
<dbReference type="CDD" id="cd07432">
    <property type="entry name" value="PHP_HisPPase"/>
    <property type="match status" value="1"/>
</dbReference>
<dbReference type="Gene3D" id="3.20.20.140">
    <property type="entry name" value="Metal-dependent hydrolases"/>
    <property type="match status" value="1"/>
</dbReference>
<dbReference type="InterPro" id="IPR016195">
    <property type="entry name" value="Pol/histidinol_Pase-like"/>
</dbReference>
<evidence type="ECO:0000313" key="2">
    <source>
        <dbReference type="EMBL" id="RCX12382.1"/>
    </source>
</evidence>
<reference evidence="2 3" key="1">
    <citation type="submission" date="2018-07" db="EMBL/GenBank/DDBJ databases">
        <title>Genomic Encyclopedia of Type Strains, Phase IV (KMG-IV): sequencing the most valuable type-strain genomes for metagenomic binning, comparative biology and taxonomic classification.</title>
        <authorList>
            <person name="Goeker M."/>
        </authorList>
    </citation>
    <scope>NUCLEOTIDE SEQUENCE [LARGE SCALE GENOMIC DNA]</scope>
    <source>
        <strain evidence="2 3">DSM 27016</strain>
    </source>
</reference>
<dbReference type="Pfam" id="PF13263">
    <property type="entry name" value="PHP_C"/>
    <property type="match status" value="1"/>
</dbReference>
<dbReference type="GO" id="GO:0035312">
    <property type="term" value="F:5'-3' DNA exonuclease activity"/>
    <property type="evidence" value="ECO:0007669"/>
    <property type="project" value="TreeGrafter"/>
</dbReference>
<protein>
    <submittedName>
        <fullName evidence="2">Putative metal-dependent phosphoesterase TrpH</fullName>
    </submittedName>
</protein>
<evidence type="ECO:0000313" key="3">
    <source>
        <dbReference type="Proteomes" id="UP000253034"/>
    </source>
</evidence>
<dbReference type="SMART" id="SM00481">
    <property type="entry name" value="POLIIIAc"/>
    <property type="match status" value="1"/>
</dbReference>
<dbReference type="PANTHER" id="PTHR42924:SF3">
    <property type="entry name" value="POLYMERASE_HISTIDINOL PHOSPHATASE N-TERMINAL DOMAIN-CONTAINING PROTEIN"/>
    <property type="match status" value="1"/>
</dbReference>
<proteinExistence type="predicted"/>
<dbReference type="InterPro" id="IPR004013">
    <property type="entry name" value="PHP_dom"/>
</dbReference>
<dbReference type="InterPro" id="IPR052018">
    <property type="entry name" value="PHP_domain"/>
</dbReference>
<dbReference type="Pfam" id="PF02811">
    <property type="entry name" value="PHP"/>
    <property type="match status" value="1"/>
</dbReference>
<name>A0A369ASN8_9FIRM</name>
<dbReference type="InterPro" id="IPR003141">
    <property type="entry name" value="Pol/His_phosphatase_N"/>
</dbReference>